<evidence type="ECO:0000313" key="5">
    <source>
        <dbReference type="Proteomes" id="UP000011518"/>
    </source>
</evidence>
<keyword evidence="1" id="KW-0479">Metal-binding</keyword>
<proteinExistence type="inferred from homology"/>
<dbReference type="GO" id="GO:0005634">
    <property type="term" value="C:nucleus"/>
    <property type="evidence" value="ECO:0007669"/>
    <property type="project" value="UniProtKB-SubCell"/>
</dbReference>
<keyword evidence="1" id="KW-0217">Developmental protein</keyword>
<sequence length="328" mass="35849">MSSAGLGSRLRRTGVRESQASLGRLPLLSVPDPYPRPSLLISTQALPGPAALAQPEFPLSRSAAQEYFPPSKEAAAAAAAARRQREGHPCKSRWARGPEQSLPPSRPAGSEAKVRLRRARLLDTRLAHGRALCAEDLISLGRTSAPVCPLGSPLLSAQTSFGRAKRLGAEFRLQELGRRAHALPALCCPPSSSKPGVRNAPLGGGDRSAKQPRRSCHVRPSDPSKGWATSLRPRTYSGRGERWASSRKVTSLRCSELGILPCEPNNEKTNNGIHYKLQLLYSNGVRTEQDLYVRLIDSMTKQAIVYEGQDKNPEMCRVLLTHEIMCRW</sequence>
<dbReference type="AlphaFoldDB" id="L9L1K8"/>
<comment type="subcellular location">
    <subcellularLocation>
        <location evidence="1">Nucleus</location>
    </subcellularLocation>
</comment>
<feature type="domain" description="Transcription factor COE DNA-binding" evidence="3">
    <location>
        <begin position="263"/>
        <end position="326"/>
    </location>
</feature>
<dbReference type="InterPro" id="IPR003523">
    <property type="entry name" value="Transcription_factor_COE"/>
</dbReference>
<dbReference type="InterPro" id="IPR038173">
    <property type="entry name" value="COE_DBD_sf"/>
</dbReference>
<name>L9L1K8_TUPCH</name>
<keyword evidence="1" id="KW-0804">Transcription</keyword>
<reference evidence="5" key="1">
    <citation type="submission" date="2012-07" db="EMBL/GenBank/DDBJ databases">
        <title>Genome of the Chinese tree shrew, a rising model animal genetically related to primates.</title>
        <authorList>
            <person name="Zhang G."/>
            <person name="Fan Y."/>
            <person name="Yao Y."/>
            <person name="Huang Z."/>
        </authorList>
    </citation>
    <scope>NUCLEOTIDE SEQUENCE [LARGE SCALE GENOMIC DNA]</scope>
</reference>
<dbReference type="PANTHER" id="PTHR10747">
    <property type="entry name" value="TRANSCRIPTION FACTOR COE FAMILY MEMBER"/>
    <property type="match status" value="1"/>
</dbReference>
<dbReference type="EMBL" id="KB320619">
    <property type="protein sequence ID" value="ELW67277.1"/>
    <property type="molecule type" value="Genomic_DNA"/>
</dbReference>
<comment type="similarity">
    <text evidence="1">Belongs to the COE family.</text>
</comment>
<keyword evidence="1" id="KW-0539">Nucleus</keyword>
<evidence type="ECO:0000256" key="1">
    <source>
        <dbReference type="RuleBase" id="RU004489"/>
    </source>
</evidence>
<evidence type="ECO:0000256" key="2">
    <source>
        <dbReference type="SAM" id="MobiDB-lite"/>
    </source>
</evidence>
<keyword evidence="1" id="KW-0238">DNA-binding</keyword>
<feature type="region of interest" description="Disordered" evidence="2">
    <location>
        <begin position="79"/>
        <end position="113"/>
    </location>
</feature>
<gene>
    <name evidence="4" type="ORF">TREES_T100016883</name>
</gene>
<dbReference type="STRING" id="246437.L9L1K8"/>
<keyword evidence="1" id="KW-0805">Transcription regulation</keyword>
<dbReference type="GO" id="GO:0003677">
    <property type="term" value="F:DNA binding"/>
    <property type="evidence" value="ECO:0007669"/>
    <property type="project" value="UniProtKB-KW"/>
</dbReference>
<feature type="region of interest" description="Disordered" evidence="2">
    <location>
        <begin position="192"/>
        <end position="230"/>
    </location>
</feature>
<dbReference type="GO" id="GO:0006355">
    <property type="term" value="P:regulation of DNA-templated transcription"/>
    <property type="evidence" value="ECO:0007669"/>
    <property type="project" value="InterPro"/>
</dbReference>
<dbReference type="GO" id="GO:0008270">
    <property type="term" value="F:zinc ion binding"/>
    <property type="evidence" value="ECO:0007669"/>
    <property type="project" value="UniProtKB-KW"/>
</dbReference>
<dbReference type="Gene3D" id="2.60.40.3180">
    <property type="entry name" value="Transcription factor COE1, DNA-binding domain"/>
    <property type="match status" value="1"/>
</dbReference>
<evidence type="ECO:0000313" key="4">
    <source>
        <dbReference type="EMBL" id="ELW67277.1"/>
    </source>
</evidence>
<evidence type="ECO:0000259" key="3">
    <source>
        <dbReference type="Pfam" id="PF16422"/>
    </source>
</evidence>
<protein>
    <submittedName>
        <fullName evidence="4">Transcription factor COE3</fullName>
    </submittedName>
</protein>
<dbReference type="Pfam" id="PF16422">
    <property type="entry name" value="COE1_DBD"/>
    <property type="match status" value="1"/>
</dbReference>
<accession>L9L1K8</accession>
<dbReference type="Proteomes" id="UP000011518">
    <property type="component" value="Unassembled WGS sequence"/>
</dbReference>
<keyword evidence="1" id="KW-0863">Zinc-finger</keyword>
<reference evidence="5" key="2">
    <citation type="journal article" date="2013" name="Nat. Commun.">
        <title>Genome of the Chinese tree shrew.</title>
        <authorList>
            <person name="Fan Y."/>
            <person name="Huang Z.Y."/>
            <person name="Cao C.C."/>
            <person name="Chen C.S."/>
            <person name="Chen Y.X."/>
            <person name="Fan D.D."/>
            <person name="He J."/>
            <person name="Hou H.L."/>
            <person name="Hu L."/>
            <person name="Hu X.T."/>
            <person name="Jiang X.T."/>
            <person name="Lai R."/>
            <person name="Lang Y.S."/>
            <person name="Liang B."/>
            <person name="Liao S.G."/>
            <person name="Mu D."/>
            <person name="Ma Y.Y."/>
            <person name="Niu Y.Y."/>
            <person name="Sun X.Q."/>
            <person name="Xia J.Q."/>
            <person name="Xiao J."/>
            <person name="Xiong Z.Q."/>
            <person name="Xu L."/>
            <person name="Yang L."/>
            <person name="Zhang Y."/>
            <person name="Zhao W."/>
            <person name="Zhao X.D."/>
            <person name="Zheng Y.T."/>
            <person name="Zhou J.M."/>
            <person name="Zhu Y.B."/>
            <person name="Zhang G.J."/>
            <person name="Wang J."/>
            <person name="Yao Y.G."/>
        </authorList>
    </citation>
    <scope>NUCLEOTIDE SEQUENCE [LARGE SCALE GENOMIC DNA]</scope>
</reference>
<dbReference type="InterPro" id="IPR032200">
    <property type="entry name" value="COE_DBD"/>
</dbReference>
<dbReference type="InParanoid" id="L9L1K8"/>
<keyword evidence="1" id="KW-0862">Zinc</keyword>
<organism evidence="4 5">
    <name type="scientific">Tupaia chinensis</name>
    <name type="common">Chinese tree shrew</name>
    <name type="synonym">Tupaia belangeri chinensis</name>
    <dbReference type="NCBI Taxonomy" id="246437"/>
    <lineage>
        <taxon>Eukaryota</taxon>
        <taxon>Metazoa</taxon>
        <taxon>Chordata</taxon>
        <taxon>Craniata</taxon>
        <taxon>Vertebrata</taxon>
        <taxon>Euteleostomi</taxon>
        <taxon>Mammalia</taxon>
        <taxon>Eutheria</taxon>
        <taxon>Euarchontoglires</taxon>
        <taxon>Scandentia</taxon>
        <taxon>Tupaiidae</taxon>
        <taxon>Tupaia</taxon>
    </lineage>
</organism>
<keyword evidence="5" id="KW-1185">Reference proteome</keyword>